<evidence type="ECO:0000313" key="3">
    <source>
        <dbReference type="Proteomes" id="UP000652761"/>
    </source>
</evidence>
<dbReference type="EMBL" id="NMUH01012769">
    <property type="protein sequence ID" value="MQM22369.1"/>
    <property type="molecule type" value="Genomic_DNA"/>
</dbReference>
<feature type="non-terminal residue" evidence="2">
    <location>
        <position position="1"/>
    </location>
</feature>
<evidence type="ECO:0000313" key="2">
    <source>
        <dbReference type="EMBL" id="MQM22369.1"/>
    </source>
</evidence>
<comment type="caution">
    <text evidence="2">The sequence shown here is derived from an EMBL/GenBank/DDBJ whole genome shotgun (WGS) entry which is preliminary data.</text>
</comment>
<dbReference type="AlphaFoldDB" id="A0A843XRC1"/>
<name>A0A843XRC1_COLES</name>
<dbReference type="Proteomes" id="UP000652761">
    <property type="component" value="Unassembled WGS sequence"/>
</dbReference>
<feature type="compositionally biased region" description="Gly residues" evidence="1">
    <location>
        <begin position="184"/>
        <end position="194"/>
    </location>
</feature>
<gene>
    <name evidence="2" type="ORF">Taro_055420</name>
</gene>
<feature type="compositionally biased region" description="Low complexity" evidence="1">
    <location>
        <begin position="458"/>
        <end position="472"/>
    </location>
</feature>
<feature type="region of interest" description="Disordered" evidence="1">
    <location>
        <begin position="458"/>
        <end position="482"/>
    </location>
</feature>
<sequence>KTWCGIQGVVPFGCEERPGVVSRVLFPSVVKEDLELQPNRALRSSARLGETAAWVSWRFEVLVEFSTRSRREDVAWSGGNTERTPVFTFFVKSRFDPFEVCLGVGTVVTAVVACGVPECWHSFGYGCFRAGVTVVEQTSASTTPVQNLAAGGCNLKNLSTCIVGSSIGRTSTTSGTGTTEGTSTPGGGKGGTTGTGSASLTTCGPIAVGCSHRCSSMPGTFKDFDPSSLKSFHAMNLTSIDVDIKFLAMRLTAPMLTSTCSGSIFMGRPEALLLPNIPLFLTSTFTSLLLHLFRWPTGARGVRGGLRSGEKTTVLEDRLGGVFTQVVGLCGPIGWTQSTHRFTICERDRARHRILNATALGVAFWLPPRSGLRLHVRRVSHAGRLADIGVEKATAFSIAFRSRRFWGSFPTEPVTREAHPYFFQCDSVQCEPLVVVTSRFLWGRFSTCPYWVSSRDSLSPLSGGSSSAPGAEEPSHSGAGPA</sequence>
<feature type="region of interest" description="Disordered" evidence="1">
    <location>
        <begin position="169"/>
        <end position="194"/>
    </location>
</feature>
<keyword evidence="3" id="KW-1185">Reference proteome</keyword>
<reference evidence="2" key="1">
    <citation type="submission" date="2017-07" db="EMBL/GenBank/DDBJ databases">
        <title>Taro Niue Genome Assembly and Annotation.</title>
        <authorList>
            <person name="Atibalentja N."/>
            <person name="Keating K."/>
            <person name="Fields C.J."/>
        </authorList>
    </citation>
    <scope>NUCLEOTIDE SEQUENCE</scope>
    <source>
        <strain evidence="2">Niue_2</strain>
        <tissue evidence="2">Leaf</tissue>
    </source>
</reference>
<organism evidence="2 3">
    <name type="scientific">Colocasia esculenta</name>
    <name type="common">Wild taro</name>
    <name type="synonym">Arum esculentum</name>
    <dbReference type="NCBI Taxonomy" id="4460"/>
    <lineage>
        <taxon>Eukaryota</taxon>
        <taxon>Viridiplantae</taxon>
        <taxon>Streptophyta</taxon>
        <taxon>Embryophyta</taxon>
        <taxon>Tracheophyta</taxon>
        <taxon>Spermatophyta</taxon>
        <taxon>Magnoliopsida</taxon>
        <taxon>Liliopsida</taxon>
        <taxon>Araceae</taxon>
        <taxon>Aroideae</taxon>
        <taxon>Colocasieae</taxon>
        <taxon>Colocasia</taxon>
    </lineage>
</organism>
<protein>
    <submittedName>
        <fullName evidence="2">Uncharacterized protein</fullName>
    </submittedName>
</protein>
<accession>A0A843XRC1</accession>
<evidence type="ECO:0000256" key="1">
    <source>
        <dbReference type="SAM" id="MobiDB-lite"/>
    </source>
</evidence>
<feature type="compositionally biased region" description="Low complexity" evidence="1">
    <location>
        <begin position="169"/>
        <end position="183"/>
    </location>
</feature>
<proteinExistence type="predicted"/>